<feature type="domain" description="Peptidoglycan beta-N-acetylmuramidase NamZ N-terminal" evidence="3">
    <location>
        <begin position="463"/>
        <end position="662"/>
    </location>
</feature>
<protein>
    <submittedName>
        <fullName evidence="5">DUF1343 domain-containing protein</fullName>
    </submittedName>
</protein>
<feature type="region of interest" description="Disordered" evidence="1">
    <location>
        <begin position="32"/>
        <end position="61"/>
    </location>
</feature>
<evidence type="ECO:0000259" key="2">
    <source>
        <dbReference type="Pfam" id="PF00144"/>
    </source>
</evidence>
<dbReference type="PANTHER" id="PTHR42915:SF1">
    <property type="entry name" value="PEPTIDOGLYCAN BETA-N-ACETYLMURAMIDASE NAMZ"/>
    <property type="match status" value="1"/>
</dbReference>
<evidence type="ECO:0000313" key="5">
    <source>
        <dbReference type="EMBL" id="HGF35114.1"/>
    </source>
</evidence>
<evidence type="ECO:0000259" key="3">
    <source>
        <dbReference type="Pfam" id="PF07075"/>
    </source>
</evidence>
<dbReference type="InterPro" id="IPR008302">
    <property type="entry name" value="NamZ"/>
</dbReference>
<evidence type="ECO:0000259" key="4">
    <source>
        <dbReference type="Pfam" id="PF20732"/>
    </source>
</evidence>
<comment type="caution">
    <text evidence="5">The sequence shown here is derived from an EMBL/GenBank/DDBJ whole genome shotgun (WGS) entry which is preliminary data.</text>
</comment>
<reference evidence="5" key="1">
    <citation type="journal article" date="2020" name="mSystems">
        <title>Genome- and Community-Level Interaction Insights into Carbon Utilization and Element Cycling Functions of Hydrothermarchaeota in Hydrothermal Sediment.</title>
        <authorList>
            <person name="Zhou Z."/>
            <person name="Liu Y."/>
            <person name="Xu W."/>
            <person name="Pan J."/>
            <person name="Luo Z.H."/>
            <person name="Li M."/>
        </authorList>
    </citation>
    <scope>NUCLEOTIDE SEQUENCE [LARGE SCALE GENOMIC DNA]</scope>
    <source>
        <strain evidence="5">SpSt-897</strain>
    </source>
</reference>
<dbReference type="EMBL" id="DTMF01000297">
    <property type="protein sequence ID" value="HGF35114.1"/>
    <property type="molecule type" value="Genomic_DNA"/>
</dbReference>
<proteinExistence type="predicted"/>
<gene>
    <name evidence="5" type="ORF">ENW96_12180</name>
</gene>
<dbReference type="InterPro" id="IPR012338">
    <property type="entry name" value="Beta-lactam/transpept-like"/>
</dbReference>
<sequence>MLQARFFPVVFSIIGLVALLSLFPACRGVGPPKPTAGPPTAPPAAEAPPPPRAEPVHPLPVEPDPRFAGIDSVARQELASGGFPGAVILVGRQGKIVYRKAFGFRAIVPQRQPMTEDTIFDLASLTKVVATTTAVMQLVDAGRLSLDAPAGKYWPEFNRNGKRQITIRQLLTHTSGLRADVNPNCHWMGYEGAVAAIADDSPVRPPGCGFQYSDANFIALAEIVRRVSRTPFEVYCQEKIFKPLGMWHTAFRPPGSWQHLIAPTDFQGNRLRWGEVSDPTAHRMGGVAGNAGVFSSADDLAIFMQMLLNGGAIQGKRILSAKAVAAMLKPYHVPGSSVQRGLGWDLQSPYSKEHNAAFPQGSFGHTGYTGTSIWADPHSQTFLIILTSRLHPHGRGQVKPLRYRVAREVASAAHLGPPARATDWNPAEISQAGHGAADSPGPVQPGIEVLASSGFAALNGKKIGVITNHSGIDSARRSTISLLRSAPGVKVRAIFSPEHGLNGRLDERVSSGTDPLSGLPVYSLYGEVKKPTREMLRGLDALVYDIQDVGARYYTYITTMAYAMEAAAAAGLDFIVLDRPDPITASVVQGPVMDRSLKSFIGYYPLPVRYGMTPGEVAQFFNREAGIGAKLQVVPMKGYRRDAWFDQTRLPWVNPSPHLRNLTQSILYCGVGIIESANVSVGRGTPMPFEVVGAPWINASRLADYLKRRNISGISFEPLSFVPQSSPYAGQSCQGVRVKLVDRNRFDGPALGVELASALYRLYPEKFRFGNTLSMIGSREVIQSIKHGDDPQQICRRWQAGLNAFLQKRQKYLLY</sequence>
<dbReference type="InterPro" id="IPR048502">
    <property type="entry name" value="NamZ_N"/>
</dbReference>
<evidence type="ECO:0000256" key="1">
    <source>
        <dbReference type="SAM" id="MobiDB-lite"/>
    </source>
</evidence>
<dbReference type="Pfam" id="PF20732">
    <property type="entry name" value="NamZ_C"/>
    <property type="match status" value="1"/>
</dbReference>
<dbReference type="PANTHER" id="PTHR42915">
    <property type="entry name" value="HYPOTHETICAL 460 KDA PROTEIN IN FEUA-SIGW INTERGENIC REGION [PRECURSOR]"/>
    <property type="match status" value="1"/>
</dbReference>
<dbReference type="InterPro" id="IPR048503">
    <property type="entry name" value="NamZ_C"/>
</dbReference>
<dbReference type="Pfam" id="PF07075">
    <property type="entry name" value="NamZ_N"/>
    <property type="match status" value="1"/>
</dbReference>
<dbReference type="GO" id="GO:0033922">
    <property type="term" value="F:peptidoglycan beta-N-acetylmuramidase activity"/>
    <property type="evidence" value="ECO:0007669"/>
    <property type="project" value="InterPro"/>
</dbReference>
<dbReference type="Gene3D" id="3.40.50.12170">
    <property type="entry name" value="Uncharacterised protein PF07075, DUF1343"/>
    <property type="match status" value="1"/>
</dbReference>
<name>A0A7C3V6G6_9BACT</name>
<dbReference type="Gene3D" id="3.40.710.10">
    <property type="entry name" value="DD-peptidase/beta-lactamase superfamily"/>
    <property type="match status" value="1"/>
</dbReference>
<dbReference type="SUPFAM" id="SSF56601">
    <property type="entry name" value="beta-lactamase/transpeptidase-like"/>
    <property type="match status" value="1"/>
</dbReference>
<dbReference type="Gene3D" id="3.90.1150.140">
    <property type="match status" value="1"/>
</dbReference>
<feature type="domain" description="Beta-lactamase-related" evidence="2">
    <location>
        <begin position="71"/>
        <end position="404"/>
    </location>
</feature>
<dbReference type="Pfam" id="PF00144">
    <property type="entry name" value="Beta-lactamase"/>
    <property type="match status" value="1"/>
</dbReference>
<accession>A0A7C3V6G6</accession>
<dbReference type="AlphaFoldDB" id="A0A7C3V6G6"/>
<feature type="domain" description="Peptidoglycan beta-N-acetylmuramidase NamZ C-terminal" evidence="4">
    <location>
        <begin position="666"/>
        <end position="815"/>
    </location>
</feature>
<organism evidence="5">
    <name type="scientific">Desulfobacca acetoxidans</name>
    <dbReference type="NCBI Taxonomy" id="60893"/>
    <lineage>
        <taxon>Bacteria</taxon>
        <taxon>Pseudomonadati</taxon>
        <taxon>Thermodesulfobacteriota</taxon>
        <taxon>Desulfobaccia</taxon>
        <taxon>Desulfobaccales</taxon>
        <taxon>Desulfobaccaceae</taxon>
        <taxon>Desulfobacca</taxon>
    </lineage>
</organism>
<dbReference type="InterPro" id="IPR001466">
    <property type="entry name" value="Beta-lactam-related"/>
</dbReference>